<dbReference type="InterPro" id="IPR051533">
    <property type="entry name" value="WaaL-like"/>
</dbReference>
<feature type="transmembrane region" description="Helical" evidence="5">
    <location>
        <begin position="348"/>
        <end position="370"/>
    </location>
</feature>
<accession>A0A1F8EZ51</accession>
<feature type="domain" description="O-antigen ligase-related" evidence="6">
    <location>
        <begin position="306"/>
        <end position="463"/>
    </location>
</feature>
<feature type="transmembrane region" description="Helical" evidence="5">
    <location>
        <begin position="49"/>
        <end position="66"/>
    </location>
</feature>
<keyword evidence="4 5" id="KW-0472">Membrane</keyword>
<feature type="transmembrane region" description="Helical" evidence="5">
    <location>
        <begin position="262"/>
        <end position="283"/>
    </location>
</feature>
<feature type="transmembrane region" description="Helical" evidence="5">
    <location>
        <begin position="128"/>
        <end position="147"/>
    </location>
</feature>
<reference evidence="7 8" key="1">
    <citation type="journal article" date="2016" name="Nat. Commun.">
        <title>Thousands of microbial genomes shed light on interconnected biogeochemical processes in an aquifer system.</title>
        <authorList>
            <person name="Anantharaman K."/>
            <person name="Brown C.T."/>
            <person name="Hug L.A."/>
            <person name="Sharon I."/>
            <person name="Castelle C.J."/>
            <person name="Probst A.J."/>
            <person name="Thomas B.C."/>
            <person name="Singh A."/>
            <person name="Wilkins M.J."/>
            <person name="Karaoz U."/>
            <person name="Brodie E.L."/>
            <person name="Williams K.H."/>
            <person name="Hubbard S.S."/>
            <person name="Banfield J.F."/>
        </authorList>
    </citation>
    <scope>NUCLEOTIDE SEQUENCE [LARGE SCALE GENOMIC DNA]</scope>
</reference>
<evidence type="ECO:0000313" key="7">
    <source>
        <dbReference type="EMBL" id="OGN06152.1"/>
    </source>
</evidence>
<keyword evidence="3 5" id="KW-1133">Transmembrane helix</keyword>
<comment type="caution">
    <text evidence="7">The sequence shown here is derived from an EMBL/GenBank/DDBJ whole genome shotgun (WGS) entry which is preliminary data.</text>
</comment>
<dbReference type="PANTHER" id="PTHR37422:SF13">
    <property type="entry name" value="LIPOPOLYSACCHARIDE BIOSYNTHESIS PROTEIN PA4999-RELATED"/>
    <property type="match status" value="1"/>
</dbReference>
<dbReference type="InterPro" id="IPR007016">
    <property type="entry name" value="O-antigen_ligase-rel_domated"/>
</dbReference>
<keyword evidence="2 5" id="KW-0812">Transmembrane</keyword>
<evidence type="ECO:0000256" key="4">
    <source>
        <dbReference type="ARBA" id="ARBA00023136"/>
    </source>
</evidence>
<feature type="transmembrane region" description="Helical" evidence="5">
    <location>
        <begin position="153"/>
        <end position="174"/>
    </location>
</feature>
<gene>
    <name evidence="7" type="ORF">A2750_03650</name>
</gene>
<dbReference type="GO" id="GO:0016020">
    <property type="term" value="C:membrane"/>
    <property type="evidence" value="ECO:0007669"/>
    <property type="project" value="UniProtKB-SubCell"/>
</dbReference>
<proteinExistence type="predicted"/>
<sequence>MRISRLNLVFLLHLAIFVFVVMGILPRMIVLYWTVALLIYILTVPPEESALFFVRSIPLFIAIPLTATFDNFNMWRIISLAIFVRWALPKISNYQSRKGAPRSPTGLFGFLISKQVPILKNKILKSRVFIILLFLLIFAILSVFAAADKTLAIKRVIYFANLSLIGFVINGLLARQADFRQKVIKNIAIPIILVTVIGFIQLLTTYLMDIFQFVDYWTFTVEKNLFGTGWANIALKANTWFAYFGDQLSLRMFSIFPDSHSFPIFILLGLPAVFALAVSRVIAKGGTVKTMMRERGSWLVVFVPPIFLAAILTGTRGIWAASVGVVILAIGLIWHMKRKYSDLRCPNILKYVSLYLILFFMLFAPAYALIASPQFLVSKSDSALFKKRVRSIIDIAETSNKERIRIWKLSLVSIKKHPLLGVGIGNFPVVLNQDLSLTRAGSSAHNLYLQIAAEMGLVALAVTLYFLWLVFKRAYQKFISSDNPFFATYYSAALLFLPWVLIYSLTDVALFDERAFLMFVSITALIL</sequence>
<feature type="transmembrane region" description="Helical" evidence="5">
    <location>
        <begin position="483"/>
        <end position="502"/>
    </location>
</feature>
<feature type="transmembrane region" description="Helical" evidence="5">
    <location>
        <begin position="295"/>
        <end position="312"/>
    </location>
</feature>
<evidence type="ECO:0000256" key="3">
    <source>
        <dbReference type="ARBA" id="ARBA00022989"/>
    </source>
</evidence>
<feature type="transmembrane region" description="Helical" evidence="5">
    <location>
        <begin position="318"/>
        <end position="336"/>
    </location>
</feature>
<evidence type="ECO:0000256" key="1">
    <source>
        <dbReference type="ARBA" id="ARBA00004141"/>
    </source>
</evidence>
<name>A0A1F8EZ51_9BACT</name>
<dbReference type="Proteomes" id="UP000178023">
    <property type="component" value="Unassembled WGS sequence"/>
</dbReference>
<evidence type="ECO:0000313" key="8">
    <source>
        <dbReference type="Proteomes" id="UP000178023"/>
    </source>
</evidence>
<feature type="transmembrane region" description="Helical" evidence="5">
    <location>
        <begin position="12"/>
        <end position="42"/>
    </location>
</feature>
<protein>
    <recommendedName>
        <fullName evidence="6">O-antigen ligase-related domain-containing protein</fullName>
    </recommendedName>
</protein>
<feature type="transmembrane region" description="Helical" evidence="5">
    <location>
        <begin position="447"/>
        <end position="471"/>
    </location>
</feature>
<comment type="subcellular location">
    <subcellularLocation>
        <location evidence="1">Membrane</location>
        <topology evidence="1">Multi-pass membrane protein</topology>
    </subcellularLocation>
</comment>
<feature type="transmembrane region" description="Helical" evidence="5">
    <location>
        <begin position="186"/>
        <end position="208"/>
    </location>
</feature>
<evidence type="ECO:0000256" key="2">
    <source>
        <dbReference type="ARBA" id="ARBA00022692"/>
    </source>
</evidence>
<evidence type="ECO:0000259" key="6">
    <source>
        <dbReference type="Pfam" id="PF04932"/>
    </source>
</evidence>
<dbReference type="Pfam" id="PF04932">
    <property type="entry name" value="Wzy_C"/>
    <property type="match status" value="1"/>
</dbReference>
<organism evidence="7 8">
    <name type="scientific">Candidatus Yanofskybacteria bacterium RIFCSPHIGHO2_01_FULL_45_42</name>
    <dbReference type="NCBI Taxonomy" id="1802671"/>
    <lineage>
        <taxon>Bacteria</taxon>
        <taxon>Candidatus Yanofskyibacteriota</taxon>
    </lineage>
</organism>
<evidence type="ECO:0000256" key="5">
    <source>
        <dbReference type="SAM" id="Phobius"/>
    </source>
</evidence>
<dbReference type="AlphaFoldDB" id="A0A1F8EZ51"/>
<dbReference type="PANTHER" id="PTHR37422">
    <property type="entry name" value="TEICHURONIC ACID BIOSYNTHESIS PROTEIN TUAE"/>
    <property type="match status" value="1"/>
</dbReference>
<dbReference type="EMBL" id="MGJL01000040">
    <property type="protein sequence ID" value="OGN06152.1"/>
    <property type="molecule type" value="Genomic_DNA"/>
</dbReference>